<sequence length="282" mass="32035">MDIDYLRKWIGRSERAFDDIGPTPPAVLAAALDRQEPRLTDGDPLPLLRHWLYFPAVTRRSELDPDGHPRRGGFLPPVPLQRRLFAGAKLTFNLPIRVGDNVERTSRVVGIDQKTGRAGDPLLFVRVQREYRNQSGMTVLEDHDIVYRDRHKPGDPVPPVRQAPGEHDWADEMKVDEVLLFQYSALTFNQHRIHYDRTYATTEEGYPGLMVHAPLVATLLVDSLRDHLPARRLLSLEFRAVGPLFDNETFLVCGQRRSVGEARLWAQKMDGSLAMDALAIFG</sequence>
<proteinExistence type="predicted"/>
<dbReference type="PANTHER" id="PTHR28152">
    <property type="entry name" value="HYDROXYACYL-THIOESTER DEHYDRATASE TYPE 2, MITOCHONDRIAL"/>
    <property type="match status" value="1"/>
</dbReference>
<evidence type="ECO:0000313" key="3">
    <source>
        <dbReference type="Proteomes" id="UP000270342"/>
    </source>
</evidence>
<dbReference type="OrthoDB" id="7183822at2"/>
<keyword evidence="3" id="KW-1185">Reference proteome</keyword>
<feature type="domain" description="FAS1-like dehydratase" evidence="1">
    <location>
        <begin position="75"/>
        <end position="141"/>
    </location>
</feature>
<dbReference type="Gene3D" id="3.10.129.10">
    <property type="entry name" value="Hotdog Thioesterase"/>
    <property type="match status" value="2"/>
</dbReference>
<dbReference type="PANTHER" id="PTHR28152:SF1">
    <property type="entry name" value="HYDROXYACYL-THIOESTER DEHYDRATASE TYPE 2, MITOCHONDRIAL"/>
    <property type="match status" value="1"/>
</dbReference>
<dbReference type="Pfam" id="PF13452">
    <property type="entry name" value="FAS1_DH_region"/>
    <property type="match status" value="1"/>
</dbReference>
<accession>A0A494XQE0</accession>
<evidence type="ECO:0000259" key="1">
    <source>
        <dbReference type="Pfam" id="PF13452"/>
    </source>
</evidence>
<evidence type="ECO:0000313" key="2">
    <source>
        <dbReference type="EMBL" id="RKP49743.1"/>
    </source>
</evidence>
<comment type="caution">
    <text evidence="2">The sequence shown here is derived from an EMBL/GenBank/DDBJ whole genome shotgun (WGS) entry which is preliminary data.</text>
</comment>
<protein>
    <submittedName>
        <fullName evidence="2">Acyl-CoA dehydrogenase</fullName>
    </submittedName>
</protein>
<dbReference type="InterPro" id="IPR052741">
    <property type="entry name" value="Mitochondrial_HTD2"/>
</dbReference>
<dbReference type="InterPro" id="IPR039569">
    <property type="entry name" value="FAS1-like_DH_region"/>
</dbReference>
<dbReference type="Proteomes" id="UP000270342">
    <property type="component" value="Unassembled WGS sequence"/>
</dbReference>
<dbReference type="EMBL" id="RBZU01000010">
    <property type="protein sequence ID" value="RKP49743.1"/>
    <property type="molecule type" value="Genomic_DNA"/>
</dbReference>
<dbReference type="SUPFAM" id="SSF54637">
    <property type="entry name" value="Thioesterase/thiol ester dehydrase-isomerase"/>
    <property type="match status" value="2"/>
</dbReference>
<organism evidence="2 3">
    <name type="scientific">Pararobbsia silviterrae</name>
    <dbReference type="NCBI Taxonomy" id="1792498"/>
    <lineage>
        <taxon>Bacteria</taxon>
        <taxon>Pseudomonadati</taxon>
        <taxon>Pseudomonadota</taxon>
        <taxon>Betaproteobacteria</taxon>
        <taxon>Burkholderiales</taxon>
        <taxon>Burkholderiaceae</taxon>
        <taxon>Pararobbsia</taxon>
    </lineage>
</organism>
<dbReference type="GO" id="GO:0019171">
    <property type="term" value="F:(3R)-hydroxyacyl-[acyl-carrier-protein] dehydratase activity"/>
    <property type="evidence" value="ECO:0007669"/>
    <property type="project" value="TreeGrafter"/>
</dbReference>
<dbReference type="AlphaFoldDB" id="A0A494XQE0"/>
<name>A0A494XQE0_9BURK</name>
<reference evidence="2 3" key="1">
    <citation type="submission" date="2018-10" db="EMBL/GenBank/DDBJ databases">
        <title>Robbsia sp. DHC34, isolated from soil.</title>
        <authorList>
            <person name="Gao Z.-H."/>
            <person name="Qiu L.-H."/>
        </authorList>
    </citation>
    <scope>NUCLEOTIDE SEQUENCE [LARGE SCALE GENOMIC DNA]</scope>
    <source>
        <strain evidence="2 3">DHC34</strain>
    </source>
</reference>
<dbReference type="RefSeq" id="WP_121088881.1">
    <property type="nucleotide sequence ID" value="NZ_RBZU01000010.1"/>
</dbReference>
<gene>
    <name evidence="2" type="ORF">D7S86_20930</name>
</gene>
<dbReference type="InterPro" id="IPR029069">
    <property type="entry name" value="HotDog_dom_sf"/>
</dbReference>